<protein>
    <submittedName>
        <fullName evidence="1">Uncharacterized protein</fullName>
    </submittedName>
</protein>
<reference evidence="1" key="1">
    <citation type="submission" date="2022-02" db="EMBL/GenBank/DDBJ databases">
        <title>Plant Genome Project.</title>
        <authorList>
            <person name="Zhang R.-G."/>
        </authorList>
    </citation>
    <scope>NUCLEOTIDE SEQUENCE</scope>
    <source>
        <strain evidence="1">AT1</strain>
    </source>
</reference>
<keyword evidence="2" id="KW-1185">Reference proteome</keyword>
<evidence type="ECO:0000313" key="2">
    <source>
        <dbReference type="Proteomes" id="UP001062846"/>
    </source>
</evidence>
<evidence type="ECO:0000313" key="1">
    <source>
        <dbReference type="EMBL" id="KAI8569554.1"/>
    </source>
</evidence>
<dbReference type="EMBL" id="CM046389">
    <property type="protein sequence ID" value="KAI8569554.1"/>
    <property type="molecule type" value="Genomic_DNA"/>
</dbReference>
<dbReference type="Proteomes" id="UP001062846">
    <property type="component" value="Chromosome 2"/>
</dbReference>
<gene>
    <name evidence="1" type="ORF">RHMOL_Rhmol02G0287300</name>
</gene>
<name>A0ACC0PWK8_RHOML</name>
<sequence length="236" mass="26095">MDITYYKGQFYAVTDWGGGNILICDVWGSDHPTIVEEKRVPNLGGLGRSLYIVESEGELLTIVRNGTVFIFDDGGEGVGKGVNLNDETRFGGTEEFRVYKVDLSNSAVAELQSLGDNTLFVGYNGSISVQASNSSKGIRPNCIYYADVCWISGTAFRLFSKGGRRVVDNLTNTEVEEKKERCEERGGKDLGYFILYMEIPDLILTKKFPDLKWERDNSGKITGGGGENIPEQEART</sequence>
<accession>A0ACC0PWK8</accession>
<proteinExistence type="predicted"/>
<comment type="caution">
    <text evidence="1">The sequence shown here is derived from an EMBL/GenBank/DDBJ whole genome shotgun (WGS) entry which is preliminary data.</text>
</comment>
<organism evidence="1 2">
    <name type="scientific">Rhododendron molle</name>
    <name type="common">Chinese azalea</name>
    <name type="synonym">Azalea mollis</name>
    <dbReference type="NCBI Taxonomy" id="49168"/>
    <lineage>
        <taxon>Eukaryota</taxon>
        <taxon>Viridiplantae</taxon>
        <taxon>Streptophyta</taxon>
        <taxon>Embryophyta</taxon>
        <taxon>Tracheophyta</taxon>
        <taxon>Spermatophyta</taxon>
        <taxon>Magnoliopsida</taxon>
        <taxon>eudicotyledons</taxon>
        <taxon>Gunneridae</taxon>
        <taxon>Pentapetalae</taxon>
        <taxon>asterids</taxon>
        <taxon>Ericales</taxon>
        <taxon>Ericaceae</taxon>
        <taxon>Ericoideae</taxon>
        <taxon>Rhodoreae</taxon>
        <taxon>Rhododendron</taxon>
    </lineage>
</organism>